<dbReference type="InterPro" id="IPR001915">
    <property type="entry name" value="Peptidase_M48"/>
</dbReference>
<reference evidence="9" key="1">
    <citation type="journal article" date="2014" name="Front. Microbiol.">
        <title>High frequency of phylogenetically diverse reductive dehalogenase-homologous genes in deep subseafloor sedimentary metagenomes.</title>
        <authorList>
            <person name="Kawai M."/>
            <person name="Futagami T."/>
            <person name="Toyoda A."/>
            <person name="Takaki Y."/>
            <person name="Nishi S."/>
            <person name="Hori S."/>
            <person name="Arai W."/>
            <person name="Tsubouchi T."/>
            <person name="Morono Y."/>
            <person name="Uchiyama I."/>
            <person name="Ito T."/>
            <person name="Fujiyama A."/>
            <person name="Inagaki F."/>
            <person name="Takami H."/>
        </authorList>
    </citation>
    <scope>NUCLEOTIDE SEQUENCE</scope>
    <source>
        <strain evidence="9">Expedition CK06-06</strain>
    </source>
</reference>
<comment type="cofactor">
    <cofactor evidence="1">
        <name>Zn(2+)</name>
        <dbReference type="ChEBI" id="CHEBI:29105"/>
    </cofactor>
</comment>
<gene>
    <name evidence="9" type="ORF">S03H2_16652</name>
</gene>
<dbReference type="Gene3D" id="3.30.2010.10">
    <property type="entry name" value="Metalloproteases ('zincins'), catalytic domain"/>
    <property type="match status" value="1"/>
</dbReference>
<accession>X1F9M5</accession>
<organism evidence="9">
    <name type="scientific">marine sediment metagenome</name>
    <dbReference type="NCBI Taxonomy" id="412755"/>
    <lineage>
        <taxon>unclassified sequences</taxon>
        <taxon>metagenomes</taxon>
        <taxon>ecological metagenomes</taxon>
    </lineage>
</organism>
<dbReference type="CDD" id="cd07324">
    <property type="entry name" value="M48C_Oma1-like"/>
    <property type="match status" value="1"/>
</dbReference>
<feature type="non-terminal residue" evidence="9">
    <location>
        <position position="1"/>
    </location>
</feature>
<keyword evidence="2" id="KW-0645">Protease</keyword>
<evidence type="ECO:0000256" key="2">
    <source>
        <dbReference type="ARBA" id="ARBA00022670"/>
    </source>
</evidence>
<dbReference type="Pfam" id="PF01435">
    <property type="entry name" value="Peptidase_M48"/>
    <property type="match status" value="1"/>
</dbReference>
<dbReference type="InterPro" id="IPR051156">
    <property type="entry name" value="Mito/Outer_Membr_Metalloprot"/>
</dbReference>
<keyword evidence="5" id="KW-0862">Zinc</keyword>
<name>X1F9M5_9ZZZZ</name>
<feature type="non-terminal residue" evidence="9">
    <location>
        <position position="364"/>
    </location>
</feature>
<evidence type="ECO:0000256" key="1">
    <source>
        <dbReference type="ARBA" id="ARBA00001947"/>
    </source>
</evidence>
<evidence type="ECO:0000256" key="5">
    <source>
        <dbReference type="ARBA" id="ARBA00022833"/>
    </source>
</evidence>
<evidence type="ECO:0000256" key="7">
    <source>
        <dbReference type="SAM" id="MobiDB-lite"/>
    </source>
</evidence>
<feature type="compositionally biased region" description="Low complexity" evidence="7">
    <location>
        <begin position="238"/>
        <end position="269"/>
    </location>
</feature>
<dbReference type="AlphaFoldDB" id="X1F9M5"/>
<evidence type="ECO:0000256" key="4">
    <source>
        <dbReference type="ARBA" id="ARBA00022801"/>
    </source>
</evidence>
<evidence type="ECO:0000259" key="8">
    <source>
        <dbReference type="Pfam" id="PF01435"/>
    </source>
</evidence>
<feature type="region of interest" description="Disordered" evidence="7">
    <location>
        <begin position="216"/>
        <end position="285"/>
    </location>
</feature>
<evidence type="ECO:0000256" key="3">
    <source>
        <dbReference type="ARBA" id="ARBA00022723"/>
    </source>
</evidence>
<evidence type="ECO:0000256" key="6">
    <source>
        <dbReference type="ARBA" id="ARBA00023049"/>
    </source>
</evidence>
<dbReference type="PANTHER" id="PTHR22726">
    <property type="entry name" value="METALLOENDOPEPTIDASE OMA1"/>
    <property type="match status" value="1"/>
</dbReference>
<sequence>YLNTLGYRLVSYSPQPDQPFTFFIVRDNDINAFALPGGFVGVNAGLFTTTESEGELAAVLAHEVSHVTQNHLIRAVEAEQKMTPFMLLAMLGAIAAASKSSPYSTSNADVGAIATVQGLFAQMQINFTRADESEADRVGITTLAKAGFDPDAMAGFFERMQRALRPGFDENDVPALLMDHPVTTTRISESKARAEQIKKEYQPVVTVGNVEAAPKELAGVPNAQPAVGTDAKSDAKTAAKPATPGSASSPATPISIPPSSLLASINPSARPNLSSLRPIQPTAEQRARSQAYYELMRERVRVLSGKRPQEMITYYADNLRDHKEFDTPANHYGYALALIQGGKAKQALEPLQKLASNDPENLVY</sequence>
<evidence type="ECO:0000313" key="9">
    <source>
        <dbReference type="EMBL" id="GAH42341.1"/>
    </source>
</evidence>
<keyword evidence="4" id="KW-0378">Hydrolase</keyword>
<keyword evidence="6" id="KW-0482">Metalloprotease</keyword>
<proteinExistence type="predicted"/>
<dbReference type="GO" id="GO:0051603">
    <property type="term" value="P:proteolysis involved in protein catabolic process"/>
    <property type="evidence" value="ECO:0007669"/>
    <property type="project" value="TreeGrafter"/>
</dbReference>
<keyword evidence="3" id="KW-0479">Metal-binding</keyword>
<dbReference type="GO" id="GO:0046872">
    <property type="term" value="F:metal ion binding"/>
    <property type="evidence" value="ECO:0007669"/>
    <property type="project" value="UniProtKB-KW"/>
</dbReference>
<dbReference type="GO" id="GO:0004222">
    <property type="term" value="F:metalloendopeptidase activity"/>
    <property type="evidence" value="ECO:0007669"/>
    <property type="project" value="InterPro"/>
</dbReference>
<dbReference type="GO" id="GO:0016020">
    <property type="term" value="C:membrane"/>
    <property type="evidence" value="ECO:0007669"/>
    <property type="project" value="TreeGrafter"/>
</dbReference>
<comment type="caution">
    <text evidence="9">The sequence shown here is derived from an EMBL/GenBank/DDBJ whole genome shotgun (WGS) entry which is preliminary data.</text>
</comment>
<feature type="domain" description="Peptidase M48" evidence="8">
    <location>
        <begin position="4"/>
        <end position="192"/>
    </location>
</feature>
<dbReference type="EMBL" id="BARU01008522">
    <property type="protein sequence ID" value="GAH42341.1"/>
    <property type="molecule type" value="Genomic_DNA"/>
</dbReference>
<protein>
    <recommendedName>
        <fullName evidence="8">Peptidase M48 domain-containing protein</fullName>
    </recommendedName>
</protein>
<dbReference type="PANTHER" id="PTHR22726:SF1">
    <property type="entry name" value="METALLOENDOPEPTIDASE OMA1, MITOCHONDRIAL"/>
    <property type="match status" value="1"/>
</dbReference>